<evidence type="ECO:0000313" key="1">
    <source>
        <dbReference type="EMBL" id="MDQ1151781.1"/>
    </source>
</evidence>
<dbReference type="EMBL" id="JAUTBA010000001">
    <property type="protein sequence ID" value="MDQ1151781.1"/>
    <property type="molecule type" value="Genomic_DNA"/>
</dbReference>
<evidence type="ECO:0000313" key="2">
    <source>
        <dbReference type="Proteomes" id="UP001244640"/>
    </source>
</evidence>
<accession>A0ABU0UAB2</accession>
<proteinExistence type="predicted"/>
<name>A0ABU0UAB2_9SPHI</name>
<dbReference type="RefSeq" id="WP_307187217.1">
    <property type="nucleotide sequence ID" value="NZ_JAUTBA010000001.1"/>
</dbReference>
<organism evidence="1 2">
    <name type="scientific">Sphingobacterium zeae</name>
    <dbReference type="NCBI Taxonomy" id="1776859"/>
    <lineage>
        <taxon>Bacteria</taxon>
        <taxon>Pseudomonadati</taxon>
        <taxon>Bacteroidota</taxon>
        <taxon>Sphingobacteriia</taxon>
        <taxon>Sphingobacteriales</taxon>
        <taxon>Sphingobacteriaceae</taxon>
        <taxon>Sphingobacterium</taxon>
    </lineage>
</organism>
<protein>
    <submittedName>
        <fullName evidence="1">Uncharacterized protein</fullName>
    </submittedName>
</protein>
<reference evidence="1 2" key="1">
    <citation type="submission" date="2023-07" db="EMBL/GenBank/DDBJ databases">
        <title>Functional and genomic diversity of the sorghum phyllosphere microbiome.</title>
        <authorList>
            <person name="Shade A."/>
        </authorList>
    </citation>
    <scope>NUCLEOTIDE SEQUENCE [LARGE SCALE GENOMIC DNA]</scope>
    <source>
        <strain evidence="1 2">SORGH_AS_0892</strain>
    </source>
</reference>
<sequence length="97" mass="11036">MKRLNSYSIEVHIPCKDGYLKLATFDLGNCPKIVDELFNELLGSTEHTPNRLLRIDLLLHEEADIQIPVRSINCTLDELADNTKAITKKAFRALNLE</sequence>
<keyword evidence="2" id="KW-1185">Reference proteome</keyword>
<comment type="caution">
    <text evidence="1">The sequence shown here is derived from an EMBL/GenBank/DDBJ whole genome shotgun (WGS) entry which is preliminary data.</text>
</comment>
<gene>
    <name evidence="1" type="ORF">QE382_003765</name>
</gene>
<dbReference type="Proteomes" id="UP001244640">
    <property type="component" value="Unassembled WGS sequence"/>
</dbReference>